<reference evidence="3 4" key="1">
    <citation type="submission" date="2023-08" db="EMBL/GenBank/DDBJ databases">
        <title>Oxalobacteraceae gen .nov., isolated from river sludge outside the plant.</title>
        <authorList>
            <person name="Zhao S.Y."/>
        </authorList>
    </citation>
    <scope>NUCLEOTIDE SEQUENCE [LARGE SCALE GENOMIC DNA]</scope>
    <source>
        <strain evidence="3 4">R-40</strain>
    </source>
</reference>
<accession>A0ABU1BLS7</accession>
<dbReference type="InterPro" id="IPR036465">
    <property type="entry name" value="vWFA_dom_sf"/>
</dbReference>
<dbReference type="EMBL" id="JAUYVH010000002">
    <property type="protein sequence ID" value="MDQ9169779.1"/>
    <property type="molecule type" value="Genomic_DNA"/>
</dbReference>
<evidence type="ECO:0000313" key="4">
    <source>
        <dbReference type="Proteomes" id="UP001225596"/>
    </source>
</evidence>
<dbReference type="PROSITE" id="PS50234">
    <property type="entry name" value="VWFA"/>
    <property type="match status" value="1"/>
</dbReference>
<feature type="signal peptide" evidence="1">
    <location>
        <begin position="1"/>
        <end position="23"/>
    </location>
</feature>
<keyword evidence="1" id="KW-0732">Signal</keyword>
<dbReference type="SUPFAM" id="SSF51004">
    <property type="entry name" value="C-terminal (heme d1) domain of cytochrome cd1-nitrite reductase"/>
    <property type="match status" value="1"/>
</dbReference>
<sequence length="1034" mass="109833">MKSHFFKRLFPAALLVFHFSASAEDTDLFVGASPAAIDLPNVLIVLDNTANWNNAFTNEIAALKTVISGLPVNADGTAKFRLGFMLFTESGGSNSGRDGGYIRAAVRNLNTDYKNKLVALLSSFDKLDDKSNGGKLGNTMTDAYRYFSGGEPFSGNNKTKADYAGNTSGNAASNAIYALAGNALDSKADTSYTSAVPDGSCAKNFIIYISNGPAQDNNSDTVDATTALKAAAGGGTAGDAAAAAIALSPSGSQENVGDEWARFMRKSSLGVVTYTIDVDKGSTGQGPGWSALLKSMASVSSGKYFDVSSASLGSTILKAMEDIFSEIQSVNSVFAAVSLPVSVNTQGTFRNQVYIGMFRPDVSANPRWDGNLKQYKLGYINNTLKLVDADAKSAINSNTGFITECARSFWTPSTADTYWDFRPLGGCLAVSGSDASNYPDGNIVDKGAQAYKLRSDTTRPVKTCSTDFSACTTLIDFNNTNVSQSALGATSTTERDALINWARGLNTENEGSKGTSVMRPSSHGDVVHSRPVAINFGTEIDPKVVVFYGGNDGVLRAVNGNRTSDIGSTPAGDELWAFIPPEFFPYIKRIRDNNIKIDFPNNNIVSHTPLPKPYGIDGAISAFKDADNAWIYATMRRGGRALYAFNVDPSDPSDITLKWKRGCPNPDNDDNCSEGFAGIGQTWSSPKAFTAVGFESGTAPLLLVGGGYDKCEDEDQNTCTSSSKGRYVYVINANTGELLKTLETDRGVVADIFIVPDENTGKIKHAYAADLGGNVYRINIGALAPEDWTITKIASLGCDTTATCTANRKFMFSPDVIEDDGTYTLLIGSGDREKPLNSVTYPSTMSVANHFFMFKDKPSDAIWLSSETANCGSAVICKASLYPILNSSTPTSADLATKKGWYLGLRNITRDGKVATEQVVTSAITVFDVVTFSTHIPAIPVAGACTSTLGNSAVYNIDYKNAKSPNGATASRYEPISGGGLPPSPVAGMVTLDDGSTVPFCIGCKPDSPLEGGDPPGLSMSIQPKARVYWYIQK</sequence>
<dbReference type="InterPro" id="IPR011048">
    <property type="entry name" value="Haem_d1_sf"/>
</dbReference>
<gene>
    <name evidence="3" type="ORF">Q8A64_05070</name>
</gene>
<name>A0ABU1BLS7_9BURK</name>
<evidence type="ECO:0000259" key="2">
    <source>
        <dbReference type="PROSITE" id="PS50234"/>
    </source>
</evidence>
<organism evidence="3 4">
    <name type="scientific">Keguizhuia sedimenti</name>
    <dbReference type="NCBI Taxonomy" id="3064264"/>
    <lineage>
        <taxon>Bacteria</taxon>
        <taxon>Pseudomonadati</taxon>
        <taxon>Pseudomonadota</taxon>
        <taxon>Betaproteobacteria</taxon>
        <taxon>Burkholderiales</taxon>
        <taxon>Oxalobacteraceae</taxon>
        <taxon>Keguizhuia</taxon>
    </lineage>
</organism>
<dbReference type="RefSeq" id="WP_338435712.1">
    <property type="nucleotide sequence ID" value="NZ_JAUYVH010000002.1"/>
</dbReference>
<dbReference type="Proteomes" id="UP001225596">
    <property type="component" value="Unassembled WGS sequence"/>
</dbReference>
<comment type="caution">
    <text evidence="3">The sequence shown here is derived from an EMBL/GenBank/DDBJ whole genome shotgun (WGS) entry which is preliminary data.</text>
</comment>
<protein>
    <submittedName>
        <fullName evidence="3">Pilus assembly protein PilY</fullName>
    </submittedName>
</protein>
<feature type="chain" id="PRO_5046431875" evidence="1">
    <location>
        <begin position="24"/>
        <end position="1034"/>
    </location>
</feature>
<keyword evidence="4" id="KW-1185">Reference proteome</keyword>
<dbReference type="Gene3D" id="3.40.50.410">
    <property type="entry name" value="von Willebrand factor, type A domain"/>
    <property type="match status" value="1"/>
</dbReference>
<proteinExistence type="predicted"/>
<evidence type="ECO:0000313" key="3">
    <source>
        <dbReference type="EMBL" id="MDQ9169779.1"/>
    </source>
</evidence>
<dbReference type="InterPro" id="IPR002035">
    <property type="entry name" value="VWF_A"/>
</dbReference>
<feature type="domain" description="VWFA" evidence="2">
    <location>
        <begin position="41"/>
        <end position="327"/>
    </location>
</feature>
<evidence type="ECO:0000256" key="1">
    <source>
        <dbReference type="SAM" id="SignalP"/>
    </source>
</evidence>